<keyword evidence="6" id="KW-1185">Reference proteome</keyword>
<reference evidence="6" key="1">
    <citation type="journal article" date="2019" name="Int. J. Syst. Evol. Microbiol.">
        <title>The Global Catalogue of Microorganisms (GCM) 10K type strain sequencing project: providing services to taxonomists for standard genome sequencing and annotation.</title>
        <authorList>
            <consortium name="The Broad Institute Genomics Platform"/>
            <consortium name="The Broad Institute Genome Sequencing Center for Infectious Disease"/>
            <person name="Wu L."/>
            <person name="Ma J."/>
        </authorList>
    </citation>
    <scope>NUCLEOTIDE SEQUENCE [LARGE SCALE GENOMIC DNA]</scope>
    <source>
        <strain evidence="6">ICMP 19430</strain>
    </source>
</reference>
<organism evidence="5 6">
    <name type="scientific">Rhodococcus daqingensis</name>
    <dbReference type="NCBI Taxonomy" id="2479363"/>
    <lineage>
        <taxon>Bacteria</taxon>
        <taxon>Bacillati</taxon>
        <taxon>Actinomycetota</taxon>
        <taxon>Actinomycetes</taxon>
        <taxon>Mycobacteriales</taxon>
        <taxon>Nocardiaceae</taxon>
        <taxon>Rhodococcus</taxon>
    </lineage>
</organism>
<evidence type="ECO:0000256" key="3">
    <source>
        <dbReference type="SAM" id="MobiDB-lite"/>
    </source>
</evidence>
<evidence type="ECO:0000256" key="4">
    <source>
        <dbReference type="SAM" id="Phobius"/>
    </source>
</evidence>
<feature type="transmembrane region" description="Helical" evidence="4">
    <location>
        <begin position="92"/>
        <end position="113"/>
    </location>
</feature>
<evidence type="ECO:0000313" key="5">
    <source>
        <dbReference type="EMBL" id="MFC7447943.1"/>
    </source>
</evidence>
<protein>
    <recommendedName>
        <fullName evidence="7">Mce-associated membrane protein</fullName>
    </recommendedName>
</protein>
<gene>
    <name evidence="5" type="ORF">ACFQS9_08580</name>
</gene>
<proteinExistence type="predicted"/>
<accession>A0ABW2RVT0</accession>
<comment type="caution">
    <text evidence="5">The sequence shown here is derived from an EMBL/GenBank/DDBJ whole genome shotgun (WGS) entry which is preliminary data.</text>
</comment>
<keyword evidence="4" id="KW-0812">Transmembrane</keyword>
<keyword evidence="4" id="KW-1133">Transmembrane helix</keyword>
<sequence length="246" mass="25907">MADDDDRSAGLTPQNKPAPRRRASRSAGPPVEDKAEAAAAVENVTVAEERTAESVEAVAEATVAESSAAEPTTVESDVETAEAAPHRKRPTIAMVVAGALVLALLVAGIVLLLDRNAANDRDAKRNAFVQTARQTVLNLTTIRPETAKEDVERILAGASGDFKAEFDGRQDPFVSVVKEASVTTEGQIIEAGLESEDGNNAKVLVAARANVTTPDQSQSGPRDFRMRVTVTDDGGTMTASKVEFVP</sequence>
<evidence type="ECO:0000256" key="1">
    <source>
        <dbReference type="ARBA" id="ARBA00004370"/>
    </source>
</evidence>
<feature type="region of interest" description="Disordered" evidence="3">
    <location>
        <begin position="1"/>
        <end position="86"/>
    </location>
</feature>
<dbReference type="PANTHER" id="PTHR37042:SF4">
    <property type="entry name" value="OUTER MEMBRANE PROTEIN RV1973"/>
    <property type="match status" value="1"/>
</dbReference>
<feature type="compositionally biased region" description="Low complexity" evidence="3">
    <location>
        <begin position="54"/>
        <end position="70"/>
    </location>
</feature>
<keyword evidence="2 4" id="KW-0472">Membrane</keyword>
<evidence type="ECO:0000256" key="2">
    <source>
        <dbReference type="ARBA" id="ARBA00023136"/>
    </source>
</evidence>
<feature type="compositionally biased region" description="Low complexity" evidence="3">
    <location>
        <begin position="37"/>
        <end position="46"/>
    </location>
</feature>
<name>A0ABW2RVT0_9NOCA</name>
<dbReference type="RefSeq" id="WP_378403523.1">
    <property type="nucleotide sequence ID" value="NZ_JBHTCS010000010.1"/>
</dbReference>
<evidence type="ECO:0008006" key="7">
    <source>
        <dbReference type="Google" id="ProtNLM"/>
    </source>
</evidence>
<dbReference type="EMBL" id="JBHTCS010000010">
    <property type="protein sequence ID" value="MFC7447943.1"/>
    <property type="molecule type" value="Genomic_DNA"/>
</dbReference>
<evidence type="ECO:0000313" key="6">
    <source>
        <dbReference type="Proteomes" id="UP001596484"/>
    </source>
</evidence>
<dbReference type="PANTHER" id="PTHR37042">
    <property type="entry name" value="OUTER MEMBRANE PROTEIN RV1973"/>
    <property type="match status" value="1"/>
</dbReference>
<comment type="subcellular location">
    <subcellularLocation>
        <location evidence="1">Membrane</location>
    </subcellularLocation>
</comment>
<dbReference type="Proteomes" id="UP001596484">
    <property type="component" value="Unassembled WGS sequence"/>
</dbReference>